<dbReference type="InterPro" id="IPR001296">
    <property type="entry name" value="Glyco_trans_1"/>
</dbReference>
<feature type="domain" description="Glycosyl transferase family 1" evidence="2">
    <location>
        <begin position="1167"/>
        <end position="1315"/>
    </location>
</feature>
<organism evidence="3 4">
    <name type="scientific">Pseudomonas germanica</name>
    <dbReference type="NCBI Taxonomy" id="2815720"/>
    <lineage>
        <taxon>Bacteria</taxon>
        <taxon>Pseudomonadati</taxon>
        <taxon>Pseudomonadota</taxon>
        <taxon>Gammaproteobacteria</taxon>
        <taxon>Pseudomonadales</taxon>
        <taxon>Pseudomonadaceae</taxon>
        <taxon>Pseudomonas</taxon>
    </lineage>
</organism>
<evidence type="ECO:0000259" key="2">
    <source>
        <dbReference type="Pfam" id="PF00534"/>
    </source>
</evidence>
<protein>
    <submittedName>
        <fullName evidence="3">Glycosyltransferase</fullName>
    </submittedName>
</protein>
<dbReference type="Gene3D" id="3.40.50.2000">
    <property type="entry name" value="Glycogen Phosphorylase B"/>
    <property type="match status" value="4"/>
</dbReference>
<keyword evidence="1" id="KW-0808">Transferase</keyword>
<dbReference type="Pfam" id="PF00534">
    <property type="entry name" value="Glycos_transf_1"/>
    <property type="match status" value="1"/>
</dbReference>
<evidence type="ECO:0000313" key="4">
    <source>
        <dbReference type="Proteomes" id="UP000824588"/>
    </source>
</evidence>
<keyword evidence="4" id="KW-1185">Reference proteome</keyword>
<gene>
    <name evidence="3" type="ORF">J0G10_21750</name>
</gene>
<dbReference type="Pfam" id="PF13692">
    <property type="entry name" value="Glyco_trans_1_4"/>
    <property type="match status" value="2"/>
</dbReference>
<dbReference type="PANTHER" id="PTHR46401:SF2">
    <property type="entry name" value="GLYCOSYLTRANSFERASE WBBK-RELATED"/>
    <property type="match status" value="1"/>
</dbReference>
<name>A0ABX8YM09_9PSED</name>
<proteinExistence type="predicted"/>
<dbReference type="Proteomes" id="UP000824588">
    <property type="component" value="Chromosome"/>
</dbReference>
<dbReference type="CDD" id="cd03801">
    <property type="entry name" value="GT4_PimA-like"/>
    <property type="match status" value="2"/>
</dbReference>
<accession>A0ABX8YM09</accession>
<evidence type="ECO:0000256" key="1">
    <source>
        <dbReference type="ARBA" id="ARBA00022679"/>
    </source>
</evidence>
<dbReference type="EMBL" id="CP071586">
    <property type="protein sequence ID" value="QYY80341.1"/>
    <property type="molecule type" value="Genomic_DNA"/>
</dbReference>
<dbReference type="PANTHER" id="PTHR46401">
    <property type="entry name" value="GLYCOSYLTRANSFERASE WBBK-RELATED"/>
    <property type="match status" value="1"/>
</dbReference>
<evidence type="ECO:0000313" key="3">
    <source>
        <dbReference type="EMBL" id="QYY80341.1"/>
    </source>
</evidence>
<dbReference type="SUPFAM" id="SSF53756">
    <property type="entry name" value="UDP-Glycosyltransferase/glycogen phosphorylase"/>
    <property type="match status" value="3"/>
</dbReference>
<dbReference type="RefSeq" id="WP_220556675.1">
    <property type="nucleotide sequence ID" value="NZ_CP071586.1"/>
</dbReference>
<reference evidence="3 4" key="1">
    <citation type="journal article" date="2022" name="Int. J. Syst. Evol. Microbiol.">
        <title>Pseudomonas germanica sp. nov., isolated from Iris germanica rhizomes.</title>
        <authorList>
            <person name="Atanasov K.E."/>
            <person name="Galbis D.M."/>
            <person name="Gallego J."/>
            <person name="Serpico A."/>
            <person name="Bosch M."/>
            <person name="Altabella T."/>
            <person name="Ferrer A."/>
        </authorList>
    </citation>
    <scope>NUCLEOTIDE SEQUENCE [LARGE SCALE GENOMIC DNA]</scope>
    <source>
        <strain evidence="3 4">FIT28</strain>
    </source>
</reference>
<sequence>MKKILAFSFFPAFTPVSNGGESRVFNFYRSLSRTHQVTLLSSTHQGSDEERVFHGVNFIERRIPKDIAFNEVWAALSKVSGKGDLSGPALAVCAKYPGALHDAYLEEYESADIIIHDFPFTIDYDVFAGFDSKLRVYNSQNCESILYRSLHSDAGSDDIPNLVIGLEKKILELSDLVFYCGDDDLVAFRDLAPAAKFETVFVPNGMTPVRTASLKENSNSGFSTVFMGSGHLPNQIAALTLVNEIAPLVPEVKFNILGTCLPEGKYPANVIRHGRVSDTLKEELLGASHLALNPMSTGSGSNIKVLEYLARGLPVLSTEFGVRGLSGQEDEHFLISSLESFGQAIRDAANSPERLSCIGQAGLSFVNANYTWDAIAENASKKIVDVYQRNKENTPKNLVTVLNDYNSFAGIGGGATRTRGLYAAVSETSTVVFLCFSSDRFLQVDRHNDNTLVIAVPKTAEHLGELQYVNAQSHISCDDIVAGRHCALNPLLVKVYQALRGNSQSVVIEHPFMVELPVAHADRFVYSSQNNELTLKTRLLEHHPLRHSLIDDVAEFERKAVELSALTIAVSDDDADSLLRKRRTAGPAIVVRNGSAPAALVDAENASKIQAGISARSAVFLGSAHMPNVDSANYIVEHIAPNCPDVEFHLIGSVCSSISGKMTRNVHLWGVLDDSDKSAVMQSCSIAINPMMSGSGSNVKLADYLANGLFVVTTIFGQRGYPDVIQDHINVVTLEDFPSAIMTALSDVELQTPEVRLLRQSIFNRCLSMQALAADFVYALKGLSVPKKRVLFVTYRYTSPAMGGAELMVEQLLRALGRNNNFQIDVVAPEVSSMHSKFRFAEDYHFNANDSAFINMHNVRFARFPIQPSMGQSATQGLERAWQLQPTFERIISDSVKTGFDRSGLTWGWALPEGKAIKASRWAYATCGLYVVEDTDVRIDGFAHQKAYVTVMDAQGVIILSSEVQGQFVLAFSAPAGELEITTSIGSSRHEDPRPLAFMMTALYFNSVQLDISNPSLVNLATVDAETAFEVLADAAKGTRDPLNVKLSDIRGPFSEALENYVESQVSNYDLVITHNHVFRPAVVAVESAKRHGVPVIIIPHAHLDDDFYHFPDINDAARDASLVLASPLAACEFYRRRGGNVSYLPAGIDTSEIFHQDDVDAFRAVFSVDRPFVLVLGRKSGAKGYKDTIAAVEKLNANGKNLHVVLIGPDDDGVPVLSAHASYLGKQPRNVVRGALMSCLSLINMSSSESFGIVLLEAWLAGKPVIANSACAAFHDMAIDGVNAVLTEREGLEEAITRLIRDPALCATLAENGQRITHEYDWSVIGDRFITTCNELLI</sequence>